<feature type="transmembrane region" description="Helical" evidence="1">
    <location>
        <begin position="20"/>
        <end position="38"/>
    </location>
</feature>
<reference evidence="2 3" key="1">
    <citation type="submission" date="2015-06" db="EMBL/GenBank/DDBJ databases">
        <title>Draft genome of the moderately acidophilic sulfate reducer Candidatus Desulfosporosinus acididurans strain M1.</title>
        <authorList>
            <person name="Poehlein A."/>
            <person name="Petzsch P."/>
            <person name="Johnson B.D."/>
            <person name="Schloemann M."/>
            <person name="Daniel R."/>
            <person name="Muehling M."/>
        </authorList>
    </citation>
    <scope>NUCLEOTIDE SEQUENCE [LARGE SCALE GENOMIC DNA]</scope>
    <source>
        <strain evidence="2 3">M1</strain>
    </source>
</reference>
<evidence type="ECO:0000256" key="1">
    <source>
        <dbReference type="SAM" id="Phobius"/>
    </source>
</evidence>
<dbReference type="RefSeq" id="WP_047809160.1">
    <property type="nucleotide sequence ID" value="NZ_LDZY01000004.1"/>
</dbReference>
<dbReference type="Proteomes" id="UP000036356">
    <property type="component" value="Unassembled WGS sequence"/>
</dbReference>
<sequence length="176" mass="19583">MKRPRLIRTSANKQRKLTSLGITIIVIIIAIAALKLAFNQRVSAWQDFSDTVPTIANPSMTPTEIENSLVDILKQYQEITASKEMGKKQITASLDKLYKLAANDYLNCNALKQLSQNSQMIIDLTEASRLLTASLFELNDSLSSAGDLSKCQLKSSKEDLVSATTKIEQVRQKLKH</sequence>
<keyword evidence="1" id="KW-0812">Transmembrane</keyword>
<name>A0A0J1FUC9_9FIRM</name>
<dbReference type="PATRIC" id="fig|476652.3.peg.1299"/>
<dbReference type="AlphaFoldDB" id="A0A0J1FUC9"/>
<gene>
    <name evidence="2" type="ORF">DEAC_c12640</name>
</gene>
<keyword evidence="1" id="KW-1133">Transmembrane helix</keyword>
<comment type="caution">
    <text evidence="2">The sequence shown here is derived from an EMBL/GenBank/DDBJ whole genome shotgun (WGS) entry which is preliminary data.</text>
</comment>
<keyword evidence="1" id="KW-0472">Membrane</keyword>
<evidence type="ECO:0000313" key="3">
    <source>
        <dbReference type="Proteomes" id="UP000036356"/>
    </source>
</evidence>
<proteinExistence type="predicted"/>
<protein>
    <submittedName>
        <fullName evidence="2">Uncharacterized protein</fullName>
    </submittedName>
</protein>
<organism evidence="2 3">
    <name type="scientific">Desulfosporosinus acididurans</name>
    <dbReference type="NCBI Taxonomy" id="476652"/>
    <lineage>
        <taxon>Bacteria</taxon>
        <taxon>Bacillati</taxon>
        <taxon>Bacillota</taxon>
        <taxon>Clostridia</taxon>
        <taxon>Eubacteriales</taxon>
        <taxon>Desulfitobacteriaceae</taxon>
        <taxon>Desulfosporosinus</taxon>
    </lineage>
</organism>
<dbReference type="EMBL" id="LDZY01000004">
    <property type="protein sequence ID" value="KLU66598.1"/>
    <property type="molecule type" value="Genomic_DNA"/>
</dbReference>
<evidence type="ECO:0000313" key="2">
    <source>
        <dbReference type="EMBL" id="KLU66598.1"/>
    </source>
</evidence>
<keyword evidence="3" id="KW-1185">Reference proteome</keyword>
<accession>A0A0J1FUC9</accession>